<dbReference type="Gene3D" id="3.60.10.10">
    <property type="entry name" value="Endonuclease/exonuclease/phosphatase"/>
    <property type="match status" value="1"/>
</dbReference>
<dbReference type="AlphaFoldDB" id="A0AAQ3QTM5"/>
<name>A0AAQ3QTM5_9LILI</name>
<organism evidence="1 2">
    <name type="scientific">Canna indica</name>
    <name type="common">Indian-shot</name>
    <dbReference type="NCBI Taxonomy" id="4628"/>
    <lineage>
        <taxon>Eukaryota</taxon>
        <taxon>Viridiplantae</taxon>
        <taxon>Streptophyta</taxon>
        <taxon>Embryophyta</taxon>
        <taxon>Tracheophyta</taxon>
        <taxon>Spermatophyta</taxon>
        <taxon>Magnoliopsida</taxon>
        <taxon>Liliopsida</taxon>
        <taxon>Zingiberales</taxon>
        <taxon>Cannaceae</taxon>
        <taxon>Canna</taxon>
    </lineage>
</organism>
<keyword evidence="2" id="KW-1185">Reference proteome</keyword>
<dbReference type="Proteomes" id="UP001327560">
    <property type="component" value="Chromosome 9"/>
</dbReference>
<accession>A0AAQ3QTM5</accession>
<dbReference type="SUPFAM" id="SSF56219">
    <property type="entry name" value="DNase I-like"/>
    <property type="match status" value="1"/>
</dbReference>
<sequence length="116" mass="13231">MLETHLEDLEAEAYLKEKGRSWEGCAMGSSGRSGGIILMRKKYSMRGMVVYKDEQCTNCILEKENGKQFLITCIYAGTNIISKSRLWKMLGELNISDLPWMLVGDMNCIIEAKEKR</sequence>
<evidence type="ECO:0008006" key="3">
    <source>
        <dbReference type="Google" id="ProtNLM"/>
    </source>
</evidence>
<protein>
    <recommendedName>
        <fullName evidence="3">Reverse transcriptase</fullName>
    </recommendedName>
</protein>
<evidence type="ECO:0000313" key="1">
    <source>
        <dbReference type="EMBL" id="WOL20250.1"/>
    </source>
</evidence>
<gene>
    <name evidence="1" type="ORF">Cni_G29054</name>
</gene>
<dbReference type="EMBL" id="CP136898">
    <property type="protein sequence ID" value="WOL20250.1"/>
    <property type="molecule type" value="Genomic_DNA"/>
</dbReference>
<proteinExistence type="predicted"/>
<evidence type="ECO:0000313" key="2">
    <source>
        <dbReference type="Proteomes" id="UP001327560"/>
    </source>
</evidence>
<dbReference type="InterPro" id="IPR036691">
    <property type="entry name" value="Endo/exonu/phosph_ase_sf"/>
</dbReference>
<reference evidence="1 2" key="1">
    <citation type="submission" date="2023-10" db="EMBL/GenBank/DDBJ databases">
        <title>Chromosome-scale genome assembly provides insights into flower coloration mechanisms of Canna indica.</title>
        <authorList>
            <person name="Li C."/>
        </authorList>
    </citation>
    <scope>NUCLEOTIDE SEQUENCE [LARGE SCALE GENOMIC DNA]</scope>
    <source>
        <tissue evidence="1">Flower</tissue>
    </source>
</reference>